<dbReference type="AlphaFoldDB" id="A0AAV1UAY8"/>
<dbReference type="InterPro" id="IPR005358">
    <property type="entry name" value="Puta_zinc/iron-chelating_dom"/>
</dbReference>
<protein>
    <submittedName>
        <fullName evidence="1">Uncharacterized protein</fullName>
    </submittedName>
</protein>
<comment type="caution">
    <text evidence="1">The sequence shown here is derived from an EMBL/GenBank/DDBJ whole genome shotgun (WGS) entry which is preliminary data.</text>
</comment>
<evidence type="ECO:0000313" key="2">
    <source>
        <dbReference type="Proteomes" id="UP001162060"/>
    </source>
</evidence>
<evidence type="ECO:0000313" key="1">
    <source>
        <dbReference type="EMBL" id="CAK7931346.1"/>
    </source>
</evidence>
<name>A0AAV1UAY8_9STRA</name>
<dbReference type="Proteomes" id="UP001162060">
    <property type="component" value="Unassembled WGS sequence"/>
</dbReference>
<dbReference type="SUPFAM" id="SSF53335">
    <property type="entry name" value="S-adenosyl-L-methionine-dependent methyltransferases"/>
    <property type="match status" value="1"/>
</dbReference>
<dbReference type="PANTHER" id="PTHR35866:SF1">
    <property type="entry name" value="YKGJ FAMILY CYSTEINE CLUSTER PROTEIN"/>
    <property type="match status" value="1"/>
</dbReference>
<dbReference type="PANTHER" id="PTHR35866">
    <property type="entry name" value="PUTATIVE-RELATED"/>
    <property type="match status" value="1"/>
</dbReference>
<organism evidence="1 2">
    <name type="scientific">Peronospora matthiolae</name>
    <dbReference type="NCBI Taxonomy" id="2874970"/>
    <lineage>
        <taxon>Eukaryota</taxon>
        <taxon>Sar</taxon>
        <taxon>Stramenopiles</taxon>
        <taxon>Oomycota</taxon>
        <taxon>Peronosporomycetes</taxon>
        <taxon>Peronosporales</taxon>
        <taxon>Peronosporaceae</taxon>
        <taxon>Peronospora</taxon>
    </lineage>
</organism>
<dbReference type="EMBL" id="CAKLBY020000173">
    <property type="protein sequence ID" value="CAK7931346.1"/>
    <property type="molecule type" value="Genomic_DNA"/>
</dbReference>
<accession>A0AAV1UAY8</accession>
<dbReference type="Pfam" id="PF03692">
    <property type="entry name" value="CxxCxxCC"/>
    <property type="match status" value="1"/>
</dbReference>
<sequence>MKRVARHVQSWSSSREEVRLRFRCTECGKCCTGRGGRVRVNDRELQDLADATNLSRAAFERSYTRAIVDEDAAGAKKTRLVLKQTPDDRQCIFLNGSKCSVYKARPTQCRTFPWWPQHLVSDYDWRLAAKDCEGIRVVDAQGDGQEDDSGHSFDDVMPEVIIHEIHRSGENFTYEELQKMLRDLREVEPEVVAQYKAEFFDKFSRRVVFSDDEVTVLDSMVDGPSRSFVFNDRLQLTQSEVSLFRMPDIHDDTEPDFDRTTLALEVHRALCTPLAWLPERDRKSKPMRLCILGAGACTLPLFLLEHFSPHELERLDAVEPSHRVNAIAKRFFGVTSALKRDQRLVIHEKTGENYLAEQKEGAAFDLLVLDVETGESCAGVRAPPSAMLEANFLSAAKRVLVPSGILAVNVITESDAALAQVEAKLGRVFSRGLRLSLPANTTFFLFNEECDNSDTLLDVDQYSRMVRACSFQTQHAQTPALLGRCQLTAWVSNSLRCKSNAQVFSKRYTLLCAC</sequence>
<dbReference type="InterPro" id="IPR029063">
    <property type="entry name" value="SAM-dependent_MTases_sf"/>
</dbReference>
<proteinExistence type="predicted"/>
<dbReference type="Gene3D" id="3.40.50.150">
    <property type="entry name" value="Vaccinia Virus protein VP39"/>
    <property type="match status" value="1"/>
</dbReference>
<reference evidence="1" key="1">
    <citation type="submission" date="2024-01" db="EMBL/GenBank/DDBJ databases">
        <authorList>
            <person name="Webb A."/>
        </authorList>
    </citation>
    <scope>NUCLEOTIDE SEQUENCE</scope>
    <source>
        <strain evidence="1">Pm1</strain>
    </source>
</reference>
<gene>
    <name evidence="1" type="ORF">PM001_LOCUS16496</name>
</gene>